<dbReference type="PANTHER" id="PTHR10511">
    <property type="entry name" value="GRANULOCYTE COLONY-STIMULATING FACTOR"/>
    <property type="match status" value="1"/>
</dbReference>
<reference evidence="1" key="3">
    <citation type="submission" date="2025-09" db="UniProtKB">
        <authorList>
            <consortium name="Ensembl"/>
        </authorList>
    </citation>
    <scope>IDENTIFICATION</scope>
</reference>
<dbReference type="InterPro" id="IPR040117">
    <property type="entry name" value="GCSF/MGF"/>
</dbReference>
<sequence>MRVFYLYGSIAKHAVLAIPCYMAAFARGAPLPESSAQVADQQFQGVVQRSRSLTQKILLSIPDAHESCVHAEALKLDSPQNAKLAVMASNIGIPSAPVLRVVSESFSLEAVLRNVSEGLQLHRALLRSVSPRLQNKDKVAALLADIKDLIIQINKMVKMANGEAAVQPSPSPSPVVLRLPGEYDVQVAAHLSLGQLQSFGRDVLRCLRSLDRSGEEEAES</sequence>
<organism evidence="1 2">
    <name type="scientific">Gasterosteus aculeatus aculeatus</name>
    <name type="common">three-spined stickleback</name>
    <dbReference type="NCBI Taxonomy" id="481459"/>
    <lineage>
        <taxon>Eukaryota</taxon>
        <taxon>Metazoa</taxon>
        <taxon>Chordata</taxon>
        <taxon>Craniata</taxon>
        <taxon>Vertebrata</taxon>
        <taxon>Euteleostomi</taxon>
        <taxon>Actinopterygii</taxon>
        <taxon>Neopterygii</taxon>
        <taxon>Teleostei</taxon>
        <taxon>Neoteleostei</taxon>
        <taxon>Acanthomorphata</taxon>
        <taxon>Eupercaria</taxon>
        <taxon>Perciformes</taxon>
        <taxon>Cottioidei</taxon>
        <taxon>Gasterosteales</taxon>
        <taxon>Gasterosteidae</taxon>
        <taxon>Gasterosteus</taxon>
    </lineage>
</organism>
<keyword evidence="2" id="KW-1185">Reference proteome</keyword>
<dbReference type="SUPFAM" id="SSF47266">
    <property type="entry name" value="4-helical cytokines"/>
    <property type="match status" value="1"/>
</dbReference>
<proteinExistence type="predicted"/>
<dbReference type="PANTHER" id="PTHR10511:SF2">
    <property type="entry name" value="GRANULOCYTE COLONY-STIMULATING FACTOR"/>
    <property type="match status" value="1"/>
</dbReference>
<dbReference type="InterPro" id="IPR009079">
    <property type="entry name" value="4_helix_cytokine-like_core"/>
</dbReference>
<reference evidence="1" key="2">
    <citation type="submission" date="2025-08" db="UniProtKB">
        <authorList>
            <consortium name="Ensembl"/>
        </authorList>
    </citation>
    <scope>IDENTIFICATION</scope>
</reference>
<name>A0AAQ4QBY3_GASAC</name>
<dbReference type="Gene3D" id="1.20.1250.10">
    <property type="match status" value="1"/>
</dbReference>
<dbReference type="GeneTree" id="ENSGT00390000017328"/>
<protein>
    <recommendedName>
        <fullName evidence="3">Colony stimulating factor 3 (granulocyte) a</fullName>
    </recommendedName>
</protein>
<accession>A0AAQ4QBY3</accession>
<evidence type="ECO:0008006" key="3">
    <source>
        <dbReference type="Google" id="ProtNLM"/>
    </source>
</evidence>
<dbReference type="GO" id="GO:0045639">
    <property type="term" value="P:positive regulation of myeloid cell differentiation"/>
    <property type="evidence" value="ECO:0007669"/>
    <property type="project" value="InterPro"/>
</dbReference>
<dbReference type="Proteomes" id="UP000007635">
    <property type="component" value="Chromosome V"/>
</dbReference>
<reference evidence="1 2" key="1">
    <citation type="journal article" date="2021" name="G3 (Bethesda)">
        <title>Improved contiguity of the threespine stickleback genome using long-read sequencing.</title>
        <authorList>
            <person name="Nath S."/>
            <person name="Shaw D.E."/>
            <person name="White M.A."/>
        </authorList>
    </citation>
    <scope>NUCLEOTIDE SEQUENCE [LARGE SCALE GENOMIC DNA]</scope>
    <source>
        <strain evidence="1 2">Lake Benthic</strain>
    </source>
</reference>
<evidence type="ECO:0000313" key="1">
    <source>
        <dbReference type="Ensembl" id="ENSGACP00000047731.1"/>
    </source>
</evidence>
<dbReference type="GO" id="GO:0005125">
    <property type="term" value="F:cytokine activity"/>
    <property type="evidence" value="ECO:0007669"/>
    <property type="project" value="InterPro"/>
</dbReference>
<dbReference type="AlphaFoldDB" id="A0AAQ4QBY3"/>
<evidence type="ECO:0000313" key="2">
    <source>
        <dbReference type="Proteomes" id="UP000007635"/>
    </source>
</evidence>
<dbReference type="Ensembl" id="ENSGACT00000043344.1">
    <property type="protein sequence ID" value="ENSGACP00000047731.1"/>
    <property type="gene ID" value="ENSGACG00000025798.1"/>
</dbReference>